<feature type="region of interest" description="Disordered" evidence="1">
    <location>
        <begin position="76"/>
        <end position="128"/>
    </location>
</feature>
<comment type="caution">
    <text evidence="2">The sequence shown here is derived from an EMBL/GenBank/DDBJ whole genome shotgun (WGS) entry which is preliminary data.</text>
</comment>
<accession>A0A8X6NC93</accession>
<keyword evidence="3" id="KW-1185">Reference proteome</keyword>
<proteinExistence type="predicted"/>
<dbReference type="Proteomes" id="UP000887013">
    <property type="component" value="Unassembled WGS sequence"/>
</dbReference>
<feature type="compositionally biased region" description="Basic and acidic residues" evidence="1">
    <location>
        <begin position="90"/>
        <end position="106"/>
    </location>
</feature>
<organism evidence="2 3">
    <name type="scientific">Nephila pilipes</name>
    <name type="common">Giant wood spider</name>
    <name type="synonym">Nephila maculata</name>
    <dbReference type="NCBI Taxonomy" id="299642"/>
    <lineage>
        <taxon>Eukaryota</taxon>
        <taxon>Metazoa</taxon>
        <taxon>Ecdysozoa</taxon>
        <taxon>Arthropoda</taxon>
        <taxon>Chelicerata</taxon>
        <taxon>Arachnida</taxon>
        <taxon>Araneae</taxon>
        <taxon>Araneomorphae</taxon>
        <taxon>Entelegynae</taxon>
        <taxon>Araneoidea</taxon>
        <taxon>Nephilidae</taxon>
        <taxon>Nephila</taxon>
    </lineage>
</organism>
<sequence>MQFKFFEWLNIPEPVPHYFRLVFQTLLSCKMGKKTFQVNDTSKQKSPQNNISDKSSLFQATFNDICVKNDTLEKHEKKRKQLQRTKARKEKCMIQRKSIKEKEGRTKKSLFFSQAEAITKNRGNSKRS</sequence>
<gene>
    <name evidence="2" type="ORF">NPIL_173791</name>
</gene>
<dbReference type="EMBL" id="BMAW01056552">
    <property type="protein sequence ID" value="GFT06372.1"/>
    <property type="molecule type" value="Genomic_DNA"/>
</dbReference>
<feature type="compositionally biased region" description="Basic residues" evidence="1">
    <location>
        <begin position="76"/>
        <end position="89"/>
    </location>
</feature>
<evidence type="ECO:0000313" key="3">
    <source>
        <dbReference type="Proteomes" id="UP000887013"/>
    </source>
</evidence>
<name>A0A8X6NC93_NEPPI</name>
<evidence type="ECO:0000256" key="1">
    <source>
        <dbReference type="SAM" id="MobiDB-lite"/>
    </source>
</evidence>
<reference evidence="2" key="1">
    <citation type="submission" date="2020-08" db="EMBL/GenBank/DDBJ databases">
        <title>Multicomponent nature underlies the extraordinary mechanical properties of spider dragline silk.</title>
        <authorList>
            <person name="Kono N."/>
            <person name="Nakamura H."/>
            <person name="Mori M."/>
            <person name="Yoshida Y."/>
            <person name="Ohtoshi R."/>
            <person name="Malay A.D."/>
            <person name="Moran D.A.P."/>
            <person name="Tomita M."/>
            <person name="Numata K."/>
            <person name="Arakawa K."/>
        </authorList>
    </citation>
    <scope>NUCLEOTIDE SEQUENCE</scope>
</reference>
<dbReference type="AlphaFoldDB" id="A0A8X6NC93"/>
<evidence type="ECO:0000313" key="2">
    <source>
        <dbReference type="EMBL" id="GFT06372.1"/>
    </source>
</evidence>
<protein>
    <submittedName>
        <fullName evidence="2">Uncharacterized protein</fullName>
    </submittedName>
</protein>